<evidence type="ECO:0000256" key="1">
    <source>
        <dbReference type="SAM" id="MobiDB-lite"/>
    </source>
</evidence>
<feature type="compositionally biased region" description="Polar residues" evidence="1">
    <location>
        <begin position="1"/>
        <end position="15"/>
    </location>
</feature>
<feature type="compositionally biased region" description="Low complexity" evidence="1">
    <location>
        <begin position="54"/>
        <end position="65"/>
    </location>
</feature>
<evidence type="ECO:0000313" key="3">
    <source>
        <dbReference type="Proteomes" id="UP000242444"/>
    </source>
</evidence>
<accession>A0A263D114</accession>
<gene>
    <name evidence="2" type="ORF">CFN78_16415</name>
</gene>
<protein>
    <recommendedName>
        <fullName evidence="4">Type VII secretion system-associated protein</fullName>
    </recommendedName>
</protein>
<keyword evidence="3" id="KW-1185">Reference proteome</keyword>
<feature type="region of interest" description="Disordered" evidence="1">
    <location>
        <begin position="1"/>
        <end position="65"/>
    </location>
</feature>
<dbReference type="InParanoid" id="A0A263D114"/>
<dbReference type="InterPro" id="IPR047659">
    <property type="entry name" value="T7SS_assoc"/>
</dbReference>
<reference evidence="2 3" key="1">
    <citation type="submission" date="2017-07" db="EMBL/GenBank/DDBJ databases">
        <title>Amycolatopsis antarcticus sp. nov., isolated from the surface of an Antarcticus brown macroalga.</title>
        <authorList>
            <person name="Wang J."/>
            <person name="Leiva S."/>
            <person name="Huang J."/>
            <person name="Huang Y."/>
        </authorList>
    </citation>
    <scope>NUCLEOTIDE SEQUENCE [LARGE SCALE GENOMIC DNA]</scope>
    <source>
        <strain evidence="2 3">AU-G6</strain>
    </source>
</reference>
<dbReference type="AlphaFoldDB" id="A0A263D114"/>
<proteinExistence type="predicted"/>
<dbReference type="RefSeq" id="WP_094863693.1">
    <property type="nucleotide sequence ID" value="NZ_NKYE01000009.1"/>
</dbReference>
<name>A0A263D114_9PSEU</name>
<comment type="caution">
    <text evidence="2">The sequence shown here is derived from an EMBL/GenBank/DDBJ whole genome shotgun (WGS) entry which is preliminary data.</text>
</comment>
<sequence>MSNKKAGQSPRTPTPANGELKSAAEGDGSEDGPQDHWLFLVDPLWEPPEDDRGAPAATETDETYAAAVAIEGEEDGEVQMPPQEAVVGGWLVDGDGNTGRFHPNPDYVPSSPESPTDPVDAALLRVADGESPVDELLEVLAGGRYGVAVNEQDQPLRLSSPDDVMSLLVTTAPARRFGVAEVEHWRDVTASELAELVGEYQVDLLVNPAGPATIRLLGEVFVAQVTETPAERPEIVEDL</sequence>
<evidence type="ECO:0008006" key="4">
    <source>
        <dbReference type="Google" id="ProtNLM"/>
    </source>
</evidence>
<organism evidence="2 3">
    <name type="scientific">Amycolatopsis antarctica</name>
    <dbReference type="NCBI Taxonomy" id="1854586"/>
    <lineage>
        <taxon>Bacteria</taxon>
        <taxon>Bacillati</taxon>
        <taxon>Actinomycetota</taxon>
        <taxon>Actinomycetes</taxon>
        <taxon>Pseudonocardiales</taxon>
        <taxon>Pseudonocardiaceae</taxon>
        <taxon>Amycolatopsis</taxon>
    </lineage>
</organism>
<dbReference type="Proteomes" id="UP000242444">
    <property type="component" value="Unassembled WGS sequence"/>
</dbReference>
<dbReference type="NCBIfam" id="NF033532">
    <property type="entry name" value="lone7para_assoc"/>
    <property type="match status" value="1"/>
</dbReference>
<dbReference type="EMBL" id="NKYE01000009">
    <property type="protein sequence ID" value="OZM72122.1"/>
    <property type="molecule type" value="Genomic_DNA"/>
</dbReference>
<evidence type="ECO:0000313" key="2">
    <source>
        <dbReference type="EMBL" id="OZM72122.1"/>
    </source>
</evidence>